<dbReference type="RefSeq" id="WP_369251121.1">
    <property type="nucleotide sequence ID" value="NZ_CP163443.1"/>
</dbReference>
<feature type="region of interest" description="Disordered" evidence="1">
    <location>
        <begin position="79"/>
        <end position="106"/>
    </location>
</feature>
<name>A0AB39RPH5_9ACTN</name>
<proteinExistence type="predicted"/>
<organism evidence="2">
    <name type="scientific">Streptomyces sp. R41</name>
    <dbReference type="NCBI Taxonomy" id="3238632"/>
    <lineage>
        <taxon>Bacteria</taxon>
        <taxon>Bacillati</taxon>
        <taxon>Actinomycetota</taxon>
        <taxon>Actinomycetes</taxon>
        <taxon>Kitasatosporales</taxon>
        <taxon>Streptomycetaceae</taxon>
        <taxon>Streptomyces</taxon>
    </lineage>
</organism>
<feature type="compositionally biased region" description="Polar residues" evidence="1">
    <location>
        <begin position="88"/>
        <end position="103"/>
    </location>
</feature>
<evidence type="ECO:0000256" key="1">
    <source>
        <dbReference type="SAM" id="MobiDB-lite"/>
    </source>
</evidence>
<reference evidence="2" key="1">
    <citation type="submission" date="2024-07" db="EMBL/GenBank/DDBJ databases">
        <authorList>
            <person name="Yu S.T."/>
        </authorList>
    </citation>
    <scope>NUCLEOTIDE SEQUENCE</scope>
    <source>
        <strain evidence="2">R41</strain>
    </source>
</reference>
<feature type="compositionally biased region" description="Low complexity" evidence="1">
    <location>
        <begin position="226"/>
        <end position="238"/>
    </location>
</feature>
<dbReference type="EMBL" id="CP163443">
    <property type="protein sequence ID" value="XDQ58062.1"/>
    <property type="molecule type" value="Genomic_DNA"/>
</dbReference>
<protein>
    <submittedName>
        <fullName evidence="2">Uncharacterized protein</fullName>
    </submittedName>
</protein>
<accession>A0AB39RPH5</accession>
<gene>
    <name evidence="2" type="ORF">AB5J53_43665</name>
</gene>
<sequence>MAEIPPHITVAHHAQYGVVAAMSHANHVADHILRRVGFERLADSRIYALTGPDRDLTRRGQQAVQSLRAARYSVTSDAEYDLKPATRPSPSRSLFDGPSNNPVQEGLGGEEAVFTASRTLAADIRAARIVVHDQVRDPDGTLRAVGTDMRTGEGVLLHGEGDLRYVETRLDSTALAFDAFSYIRGNGRPDPTPATWQRRAQAATAISPARAGASVPQRPDSTVAFRPAPAARQPVRAR</sequence>
<evidence type="ECO:0000313" key="2">
    <source>
        <dbReference type="EMBL" id="XDQ58062.1"/>
    </source>
</evidence>
<feature type="region of interest" description="Disordered" evidence="1">
    <location>
        <begin position="201"/>
        <end position="238"/>
    </location>
</feature>
<dbReference type="AlphaFoldDB" id="A0AB39RPH5"/>